<evidence type="ECO:0000259" key="1">
    <source>
        <dbReference type="Pfam" id="PF13468"/>
    </source>
</evidence>
<feature type="domain" description="Glyoxalase-like" evidence="1">
    <location>
        <begin position="7"/>
        <end position="168"/>
    </location>
</feature>
<organism evidence="2 3">
    <name type="scientific">Kineococcus radiotolerans</name>
    <dbReference type="NCBI Taxonomy" id="131568"/>
    <lineage>
        <taxon>Bacteria</taxon>
        <taxon>Bacillati</taxon>
        <taxon>Actinomycetota</taxon>
        <taxon>Actinomycetes</taxon>
        <taxon>Kineosporiales</taxon>
        <taxon>Kineosporiaceae</taxon>
        <taxon>Kineococcus</taxon>
    </lineage>
</organism>
<gene>
    <name evidence="2" type="ORF">FHR75_004311</name>
</gene>
<evidence type="ECO:0000313" key="2">
    <source>
        <dbReference type="EMBL" id="MBB2903469.1"/>
    </source>
</evidence>
<evidence type="ECO:0000313" key="3">
    <source>
        <dbReference type="Proteomes" id="UP000533269"/>
    </source>
</evidence>
<dbReference type="InterPro" id="IPR025870">
    <property type="entry name" value="Glyoxalase-like_dom"/>
</dbReference>
<sequence>MSIPTLLDHVVIAGPDLAQLVDWFAAATGVTATPGGVHPGTGTANALVALTVDGERRPHYVELIAPDPRAAVEATGFGIPGLTGPRLVTYAIHPTDLDAVVAGSRERGYDPGPVEALSRRTPDGTLLRWRLTHSRPDRPDVPFLIDWGGTPQPGFTVDATLELLDLTHVGTGAATNRALTALGLPPGAVAASAAPAVDAATGEAPGGAAAGYALRVRGTDGSTVVIGAT</sequence>
<reference evidence="2 3" key="1">
    <citation type="submission" date="2020-08" db="EMBL/GenBank/DDBJ databases">
        <title>The Agave Microbiome: Exploring the role of microbial communities in plant adaptations to desert environments.</title>
        <authorList>
            <person name="Partida-Martinez L.P."/>
        </authorList>
    </citation>
    <scope>NUCLEOTIDE SEQUENCE [LARGE SCALE GENOMIC DNA]</scope>
    <source>
        <strain evidence="2 3">AS2.23</strain>
    </source>
</reference>
<dbReference type="Proteomes" id="UP000533269">
    <property type="component" value="Unassembled WGS sequence"/>
</dbReference>
<dbReference type="Pfam" id="PF13468">
    <property type="entry name" value="Glyoxalase_3"/>
    <property type="match status" value="1"/>
</dbReference>
<dbReference type="Gene3D" id="3.10.180.10">
    <property type="entry name" value="2,3-Dihydroxybiphenyl 1,2-Dioxygenase, domain 1"/>
    <property type="match status" value="1"/>
</dbReference>
<comment type="caution">
    <text evidence="2">The sequence shown here is derived from an EMBL/GenBank/DDBJ whole genome shotgun (WGS) entry which is preliminary data.</text>
</comment>
<dbReference type="InterPro" id="IPR029068">
    <property type="entry name" value="Glyas_Bleomycin-R_OHBP_Dase"/>
</dbReference>
<reference evidence="2 3" key="2">
    <citation type="submission" date="2020-08" db="EMBL/GenBank/DDBJ databases">
        <authorList>
            <person name="Partida-Martinez L."/>
            <person name="Huntemann M."/>
            <person name="Clum A."/>
            <person name="Wang J."/>
            <person name="Palaniappan K."/>
            <person name="Ritter S."/>
            <person name="Chen I.-M."/>
            <person name="Stamatis D."/>
            <person name="Reddy T."/>
            <person name="O'Malley R."/>
            <person name="Daum C."/>
            <person name="Shapiro N."/>
            <person name="Ivanova N."/>
            <person name="Kyrpides N."/>
            <person name="Woyke T."/>
        </authorList>
    </citation>
    <scope>NUCLEOTIDE SEQUENCE [LARGE SCALE GENOMIC DNA]</scope>
    <source>
        <strain evidence="2 3">AS2.23</strain>
    </source>
</reference>
<dbReference type="EMBL" id="JACHVY010000008">
    <property type="protein sequence ID" value="MBB2903469.1"/>
    <property type="molecule type" value="Genomic_DNA"/>
</dbReference>
<protein>
    <recommendedName>
        <fullName evidence="1">Glyoxalase-like domain-containing protein</fullName>
    </recommendedName>
</protein>
<dbReference type="RefSeq" id="WP_183393074.1">
    <property type="nucleotide sequence ID" value="NZ_JACHVY010000008.1"/>
</dbReference>
<dbReference type="AlphaFoldDB" id="A0A7W4XZP1"/>
<accession>A0A7W4XZP1</accession>
<dbReference type="SUPFAM" id="SSF54593">
    <property type="entry name" value="Glyoxalase/Bleomycin resistance protein/Dihydroxybiphenyl dioxygenase"/>
    <property type="match status" value="1"/>
</dbReference>
<proteinExistence type="predicted"/>
<name>A0A7W4XZP1_KINRA</name>